<dbReference type="KEGG" id="gaz:Pan241w_02370"/>
<sequence>MLDFATRSLQTKSKILSLLYKMNRNRLTRKKRDIPTRYLKRFTES</sequence>
<name>A0A517R8K3_9PLAN</name>
<evidence type="ECO:0000313" key="2">
    <source>
        <dbReference type="Proteomes" id="UP000317171"/>
    </source>
</evidence>
<keyword evidence="2" id="KW-1185">Reference proteome</keyword>
<reference evidence="1 2" key="1">
    <citation type="submission" date="2019-02" db="EMBL/GenBank/DDBJ databases">
        <title>Deep-cultivation of Planctomycetes and their phenomic and genomic characterization uncovers novel biology.</title>
        <authorList>
            <person name="Wiegand S."/>
            <person name="Jogler M."/>
            <person name="Boedeker C."/>
            <person name="Pinto D."/>
            <person name="Vollmers J."/>
            <person name="Rivas-Marin E."/>
            <person name="Kohn T."/>
            <person name="Peeters S.H."/>
            <person name="Heuer A."/>
            <person name="Rast P."/>
            <person name="Oberbeckmann S."/>
            <person name="Bunk B."/>
            <person name="Jeske O."/>
            <person name="Meyerdierks A."/>
            <person name="Storesund J.E."/>
            <person name="Kallscheuer N."/>
            <person name="Luecker S."/>
            <person name="Lage O.M."/>
            <person name="Pohl T."/>
            <person name="Merkel B.J."/>
            <person name="Hornburger P."/>
            <person name="Mueller R.-W."/>
            <person name="Bruemmer F."/>
            <person name="Labrenz M."/>
            <person name="Spormann A.M."/>
            <person name="Op den Camp H."/>
            <person name="Overmann J."/>
            <person name="Amann R."/>
            <person name="Jetten M.S.M."/>
            <person name="Mascher T."/>
            <person name="Medema M.H."/>
            <person name="Devos D.P."/>
            <person name="Kaster A.-K."/>
            <person name="Ovreas L."/>
            <person name="Rohde M."/>
            <person name="Galperin M.Y."/>
            <person name="Jogler C."/>
        </authorList>
    </citation>
    <scope>NUCLEOTIDE SEQUENCE [LARGE SCALE GENOMIC DNA]</scope>
    <source>
        <strain evidence="1 2">Pan241w</strain>
    </source>
</reference>
<dbReference type="EMBL" id="CP036269">
    <property type="protein sequence ID" value="QDT40181.1"/>
    <property type="molecule type" value="Genomic_DNA"/>
</dbReference>
<dbReference type="AlphaFoldDB" id="A0A517R8K3"/>
<evidence type="ECO:0000313" key="1">
    <source>
        <dbReference type="EMBL" id="QDT40181.1"/>
    </source>
</evidence>
<accession>A0A517R8K3</accession>
<protein>
    <submittedName>
        <fullName evidence="1">Uncharacterized protein</fullName>
    </submittedName>
</protein>
<organism evidence="1 2">
    <name type="scientific">Gimesia alba</name>
    <dbReference type="NCBI Taxonomy" id="2527973"/>
    <lineage>
        <taxon>Bacteria</taxon>
        <taxon>Pseudomonadati</taxon>
        <taxon>Planctomycetota</taxon>
        <taxon>Planctomycetia</taxon>
        <taxon>Planctomycetales</taxon>
        <taxon>Planctomycetaceae</taxon>
        <taxon>Gimesia</taxon>
    </lineage>
</organism>
<gene>
    <name evidence="1" type="ORF">Pan241w_02370</name>
</gene>
<proteinExistence type="predicted"/>
<dbReference type="Proteomes" id="UP000317171">
    <property type="component" value="Chromosome"/>
</dbReference>